<feature type="chain" id="PRO_5043445493" description="PEP-CTERM protein-sorting domain-containing protein" evidence="1">
    <location>
        <begin position="25"/>
        <end position="245"/>
    </location>
</feature>
<dbReference type="Gene3D" id="2.60.120.260">
    <property type="entry name" value="Galactose-binding domain-like"/>
    <property type="match status" value="1"/>
</dbReference>
<proteinExistence type="predicted"/>
<gene>
    <name evidence="2" type="ORF">NT6N_10450</name>
</gene>
<evidence type="ECO:0000313" key="2">
    <source>
        <dbReference type="EMBL" id="BDS06005.1"/>
    </source>
</evidence>
<dbReference type="AlphaFoldDB" id="A0AAT9FJ32"/>
<dbReference type="NCBIfam" id="TIGR02595">
    <property type="entry name" value="PEP_CTERM"/>
    <property type="match status" value="1"/>
</dbReference>
<evidence type="ECO:0008006" key="3">
    <source>
        <dbReference type="Google" id="ProtNLM"/>
    </source>
</evidence>
<feature type="signal peptide" evidence="1">
    <location>
        <begin position="1"/>
        <end position="24"/>
    </location>
</feature>
<organism evidence="2">
    <name type="scientific">Oceaniferula spumae</name>
    <dbReference type="NCBI Taxonomy" id="2979115"/>
    <lineage>
        <taxon>Bacteria</taxon>
        <taxon>Pseudomonadati</taxon>
        <taxon>Verrucomicrobiota</taxon>
        <taxon>Verrucomicrobiia</taxon>
        <taxon>Verrucomicrobiales</taxon>
        <taxon>Verrucomicrobiaceae</taxon>
        <taxon>Oceaniferula</taxon>
    </lineage>
</organism>
<dbReference type="KEGG" id="osu:NT6N_10450"/>
<dbReference type="InterPro" id="IPR013424">
    <property type="entry name" value="Ice-binding_C"/>
</dbReference>
<dbReference type="EMBL" id="AP026866">
    <property type="protein sequence ID" value="BDS06005.1"/>
    <property type="molecule type" value="Genomic_DNA"/>
</dbReference>
<name>A0AAT9FJ32_9BACT</name>
<protein>
    <recommendedName>
        <fullName evidence="3">PEP-CTERM protein-sorting domain-containing protein</fullName>
    </recommendedName>
</protein>
<reference evidence="2" key="1">
    <citation type="submission" date="2024-07" db="EMBL/GenBank/DDBJ databases">
        <title>Complete genome sequence of Verrucomicrobiaceae bacterium NT6N.</title>
        <authorList>
            <person name="Huang C."/>
            <person name="Takami H."/>
            <person name="Hamasaki K."/>
        </authorList>
    </citation>
    <scope>NUCLEOTIDE SEQUENCE</scope>
    <source>
        <strain evidence="2">NT6N</strain>
    </source>
</reference>
<sequence>MDITNKSRAAGLSAVCAAVGVASALTQATQAASLATDLVVNGGFEADNSATVITGWSTTGGGTTGAYNYDQGYDDRNGAGDIPPGNSISPEDWYWTMNGNDQDAVQTIDLSAGDTATAIAGGYGHYDIQGYFTNYLDNLEGGRLSLEFYDGNPGLDGAGANLLGAAITFDDTNLDEWTLIGGTGLIDSSAQWARIVLGKDPGTGQSFGPDVYVDNVTFFVTAPEPSSSLLALAGASLLVLRRRRC</sequence>
<accession>A0AAT9FJ32</accession>
<keyword evidence="1" id="KW-0732">Signal</keyword>
<evidence type="ECO:0000256" key="1">
    <source>
        <dbReference type="SAM" id="SignalP"/>
    </source>
</evidence>